<sequence>MFRATAPRLGRLEDEIHLGDMMRKIALMLACLALTGCSNIEADPTFLVLGVYDTTYEVNVVSGRPRDLRADNWHRQHVDKGQFATEVQEGDHVICHLEEAATILLTDCRKTELPTSSQPASRG</sequence>
<keyword evidence="2" id="KW-1185">Reference proteome</keyword>
<name>A0A7W9HQK7_9PSEU</name>
<dbReference type="Proteomes" id="UP000552097">
    <property type="component" value="Unassembled WGS sequence"/>
</dbReference>
<accession>A0A7W9HQK7</accession>
<dbReference type="AlphaFoldDB" id="A0A7W9HQK7"/>
<proteinExistence type="predicted"/>
<organism evidence="1 2">
    <name type="scientific">Saccharothrix ecbatanensis</name>
    <dbReference type="NCBI Taxonomy" id="1105145"/>
    <lineage>
        <taxon>Bacteria</taxon>
        <taxon>Bacillati</taxon>
        <taxon>Actinomycetota</taxon>
        <taxon>Actinomycetes</taxon>
        <taxon>Pseudonocardiales</taxon>
        <taxon>Pseudonocardiaceae</taxon>
        <taxon>Saccharothrix</taxon>
    </lineage>
</organism>
<reference evidence="1 2" key="1">
    <citation type="submission" date="2020-08" db="EMBL/GenBank/DDBJ databases">
        <title>Sequencing the genomes of 1000 actinobacteria strains.</title>
        <authorList>
            <person name="Klenk H.-P."/>
        </authorList>
    </citation>
    <scope>NUCLEOTIDE SEQUENCE [LARGE SCALE GENOMIC DNA]</scope>
    <source>
        <strain evidence="1 2">DSM 45486</strain>
    </source>
</reference>
<gene>
    <name evidence="1" type="ORF">F4560_006382</name>
</gene>
<protein>
    <submittedName>
        <fullName evidence="1">Uncharacterized protein</fullName>
    </submittedName>
</protein>
<comment type="caution">
    <text evidence="1">The sequence shown here is derived from an EMBL/GenBank/DDBJ whole genome shotgun (WGS) entry which is preliminary data.</text>
</comment>
<evidence type="ECO:0000313" key="2">
    <source>
        <dbReference type="Proteomes" id="UP000552097"/>
    </source>
</evidence>
<evidence type="ECO:0000313" key="1">
    <source>
        <dbReference type="EMBL" id="MBB5806614.1"/>
    </source>
</evidence>
<dbReference type="EMBL" id="JACHMO010000001">
    <property type="protein sequence ID" value="MBB5806614.1"/>
    <property type="molecule type" value="Genomic_DNA"/>
</dbReference>
<dbReference type="RefSeq" id="WP_184926335.1">
    <property type="nucleotide sequence ID" value="NZ_JACHMO010000001.1"/>
</dbReference>